<dbReference type="PROSITE" id="PS50871">
    <property type="entry name" value="C1Q"/>
    <property type="match status" value="1"/>
</dbReference>
<keyword evidence="7" id="KW-1185">Reference proteome</keyword>
<dbReference type="SMART" id="SM00110">
    <property type="entry name" value="C1Q"/>
    <property type="match status" value="1"/>
</dbReference>
<dbReference type="InterPro" id="IPR008983">
    <property type="entry name" value="Tumour_necrosis_fac-like_dom"/>
</dbReference>
<dbReference type="PRINTS" id="PR00007">
    <property type="entry name" value="COMPLEMNTC1Q"/>
</dbReference>
<keyword evidence="3 5" id="KW-0732">Signal</keyword>
<dbReference type="Gene3D" id="2.60.120.40">
    <property type="match status" value="1"/>
</dbReference>
<dbReference type="Proteomes" id="UP000694844">
    <property type="component" value="Chromosome 2"/>
</dbReference>
<dbReference type="Pfam" id="PF00386">
    <property type="entry name" value="C1q"/>
    <property type="match status" value="1"/>
</dbReference>
<evidence type="ECO:0000313" key="7">
    <source>
        <dbReference type="Proteomes" id="UP000694844"/>
    </source>
</evidence>
<dbReference type="AlphaFoldDB" id="A0A8B8CMN1"/>
<dbReference type="RefSeq" id="XP_022317092.1">
    <property type="nucleotide sequence ID" value="XM_022461384.1"/>
</dbReference>
<gene>
    <name evidence="8" type="primary">LOC111120578</name>
</gene>
<organism evidence="7 8">
    <name type="scientific">Crassostrea virginica</name>
    <name type="common">Eastern oyster</name>
    <dbReference type="NCBI Taxonomy" id="6565"/>
    <lineage>
        <taxon>Eukaryota</taxon>
        <taxon>Metazoa</taxon>
        <taxon>Spiralia</taxon>
        <taxon>Lophotrochozoa</taxon>
        <taxon>Mollusca</taxon>
        <taxon>Bivalvia</taxon>
        <taxon>Autobranchia</taxon>
        <taxon>Pteriomorphia</taxon>
        <taxon>Ostreida</taxon>
        <taxon>Ostreoidea</taxon>
        <taxon>Ostreidae</taxon>
        <taxon>Crassostrea</taxon>
    </lineage>
</organism>
<evidence type="ECO:0000256" key="2">
    <source>
        <dbReference type="ARBA" id="ARBA00022525"/>
    </source>
</evidence>
<dbReference type="OrthoDB" id="6151356at2759"/>
<accession>A0A8B8CMN1</accession>
<dbReference type="KEGG" id="cvn:111120578"/>
<evidence type="ECO:0000313" key="8">
    <source>
        <dbReference type="RefSeq" id="XP_022317092.1"/>
    </source>
</evidence>
<evidence type="ECO:0000256" key="3">
    <source>
        <dbReference type="ARBA" id="ARBA00022729"/>
    </source>
</evidence>
<dbReference type="InterPro" id="IPR050822">
    <property type="entry name" value="Cerebellin_Synaptic_Org"/>
</dbReference>
<reference evidence="8" key="1">
    <citation type="submission" date="2025-08" db="UniProtKB">
        <authorList>
            <consortium name="RefSeq"/>
        </authorList>
    </citation>
    <scope>IDENTIFICATION</scope>
    <source>
        <tissue evidence="8">Whole sample</tissue>
    </source>
</reference>
<evidence type="ECO:0000256" key="4">
    <source>
        <dbReference type="SAM" id="MobiDB-lite"/>
    </source>
</evidence>
<comment type="subcellular location">
    <subcellularLocation>
        <location evidence="1">Secreted</location>
    </subcellularLocation>
</comment>
<dbReference type="PANTHER" id="PTHR22923:SF116">
    <property type="entry name" value="C1Q DOMAIN-CONTAINING PROTEIN"/>
    <property type="match status" value="1"/>
</dbReference>
<protein>
    <submittedName>
        <fullName evidence="8">Uncharacterized protein LOC111120578 isoform X1</fullName>
    </submittedName>
</protein>
<dbReference type="SUPFAM" id="SSF49842">
    <property type="entry name" value="TNF-like"/>
    <property type="match status" value="1"/>
</dbReference>
<feature type="chain" id="PRO_5034578096" evidence="5">
    <location>
        <begin position="21"/>
        <end position="270"/>
    </location>
</feature>
<feature type="domain" description="C1q" evidence="6">
    <location>
        <begin position="136"/>
        <end position="270"/>
    </location>
</feature>
<keyword evidence="2" id="KW-0964">Secreted</keyword>
<dbReference type="InterPro" id="IPR001073">
    <property type="entry name" value="C1q_dom"/>
</dbReference>
<sequence>MAIIIISMVLLGVCFQHSLASDIKSPKDEIADIRKLLQDQNERILKLESENLALKSRLTHVEGDNADLREQVVGVAKKHELLQDEVVNLRRQLSEMEELPEQTNPQTSGVLLKDNASPSNTKNRRLLALVTDPPTASVDLVAFYAYMSKPEPNPSNHFTLIFDVVRTNLGNGYNKHSGTFVAPSAGAYVITWTINTSPHGAHHINLMVNSAIAGGTLTDTEETGDYDSDSNTAVLVLNQGDSVNLRITYPSVGILYADSRAFTSFSGWKL</sequence>
<feature type="region of interest" description="Disordered" evidence="4">
    <location>
        <begin position="96"/>
        <end position="125"/>
    </location>
</feature>
<dbReference type="GeneID" id="111120578"/>
<evidence type="ECO:0000256" key="1">
    <source>
        <dbReference type="ARBA" id="ARBA00004613"/>
    </source>
</evidence>
<dbReference type="GO" id="GO:0005576">
    <property type="term" value="C:extracellular region"/>
    <property type="evidence" value="ECO:0007669"/>
    <property type="project" value="UniProtKB-SubCell"/>
</dbReference>
<evidence type="ECO:0000256" key="5">
    <source>
        <dbReference type="SAM" id="SignalP"/>
    </source>
</evidence>
<evidence type="ECO:0000259" key="6">
    <source>
        <dbReference type="PROSITE" id="PS50871"/>
    </source>
</evidence>
<proteinExistence type="predicted"/>
<name>A0A8B8CMN1_CRAVI</name>
<dbReference type="PANTHER" id="PTHR22923">
    <property type="entry name" value="CEREBELLIN-RELATED"/>
    <property type="match status" value="1"/>
</dbReference>
<feature type="signal peptide" evidence="5">
    <location>
        <begin position="1"/>
        <end position="20"/>
    </location>
</feature>